<dbReference type="HAMAP" id="MF_00220_B">
    <property type="entry name" value="PyrC_classI_B"/>
    <property type="match status" value="1"/>
</dbReference>
<keyword evidence="4 6" id="KW-0378">Hydrolase</keyword>
<organism evidence="8 9">
    <name type="scientific">Sedimentisphaera salicampi</name>
    <dbReference type="NCBI Taxonomy" id="1941349"/>
    <lineage>
        <taxon>Bacteria</taxon>
        <taxon>Pseudomonadati</taxon>
        <taxon>Planctomycetota</taxon>
        <taxon>Phycisphaerae</taxon>
        <taxon>Sedimentisphaerales</taxon>
        <taxon>Sedimentisphaeraceae</taxon>
        <taxon>Sedimentisphaera</taxon>
    </lineage>
</organism>
<comment type="pathway">
    <text evidence="6">Pyrimidine metabolism; UMP biosynthesis via de novo pathway; (S)-dihydroorotate from bicarbonate: step 3/3.</text>
</comment>
<feature type="binding site" evidence="6">
    <location>
        <begin position="70"/>
        <end position="72"/>
    </location>
    <ligand>
        <name>substrate</name>
    </ligand>
</feature>
<dbReference type="GO" id="GO:0044205">
    <property type="term" value="P:'de novo' UMP biosynthetic process"/>
    <property type="evidence" value="ECO:0007669"/>
    <property type="project" value="UniProtKB-UniRule"/>
</dbReference>
<keyword evidence="6" id="KW-0862">Zinc</keyword>
<feature type="binding site" evidence="6">
    <location>
        <position position="313"/>
    </location>
    <ligand>
        <name>Zn(2+)</name>
        <dbReference type="ChEBI" id="CHEBI:29105"/>
        <label>1</label>
    </ligand>
</feature>
<dbReference type="PROSITE" id="PS00482">
    <property type="entry name" value="DIHYDROOROTASE_1"/>
    <property type="match status" value="1"/>
</dbReference>
<dbReference type="PANTHER" id="PTHR43668">
    <property type="entry name" value="ALLANTOINASE"/>
    <property type="match status" value="1"/>
</dbReference>
<feature type="binding site" evidence="6">
    <location>
        <position position="187"/>
    </location>
    <ligand>
        <name>Zn(2+)</name>
        <dbReference type="ChEBI" id="CHEBI:29105"/>
        <label>2</label>
    </ligand>
</feature>
<comment type="cofactor">
    <cofactor evidence="6">
        <name>Zn(2+)</name>
        <dbReference type="ChEBI" id="CHEBI:29105"/>
    </cofactor>
    <text evidence="6">Binds 2 Zn(2+) ions per subunit.</text>
</comment>
<accession>A0A1W6LQB8</accession>
<sequence>MGNKINTNELLIKNGRVIDPLNEIDSVCDVLIEAGKICEVGKPHKELPEEKVIDASGKIVCPGFIDMHVHFREPGDEEEETIRSGSHAAVAGGYTSVVCMPNTDPTIQDETSIEFVHRMGRQTRKTHVYAMGALTKDRKGVELSEMGLMAGAGAVGFTDDGTGLQDASVMRKALKYASMFGLVVSQHCQDNSLAGNGVINAGFNSTLLGLPGMSPLAEELMLWRDIQLNKSIKTKYHAQHISTKGSVDIIRRAKQEGIPVTCEVTPHHLLLNEQTVAEYDTNYKMNPPLRTEEDIAALKEAVKEGVIDALITDHAPHLQSEKELEFLYAPFGIIGLESALPLFEKALIEDGIIEWSELIAMLTCRPAEILGINDTKGSFTKGKWGDVTIFDPEEKWQIDVNKFISKARNCPFHGWNVKGRVSCTIVGGEVRYSSERN</sequence>
<dbReference type="EC" id="3.5.2.3" evidence="6"/>
<dbReference type="InterPro" id="IPR006680">
    <property type="entry name" value="Amidohydro-rel"/>
</dbReference>
<keyword evidence="5 6" id="KW-0665">Pyrimidine biosynthesis</keyword>
<feature type="binding site" evidence="6">
    <location>
        <position position="317"/>
    </location>
    <ligand>
        <name>substrate</name>
    </ligand>
</feature>
<dbReference type="GO" id="GO:0004038">
    <property type="term" value="F:allantoinase activity"/>
    <property type="evidence" value="ECO:0007669"/>
    <property type="project" value="TreeGrafter"/>
</dbReference>
<feature type="active site" evidence="6">
    <location>
        <position position="313"/>
    </location>
</feature>
<dbReference type="SUPFAM" id="SSF51338">
    <property type="entry name" value="Composite domain of metallo-dependent hydrolases"/>
    <property type="match status" value="1"/>
</dbReference>
<comment type="similarity">
    <text evidence="2 6">Belongs to the metallo-dependent hydrolases superfamily. DHOase family. Class I DHOase subfamily.</text>
</comment>
<gene>
    <name evidence="6 8" type="primary">pyrC</name>
    <name evidence="8" type="ORF">STSP1_02395</name>
</gene>
<dbReference type="GO" id="GO:0008270">
    <property type="term" value="F:zinc ion binding"/>
    <property type="evidence" value="ECO:0007669"/>
    <property type="project" value="UniProtKB-UniRule"/>
</dbReference>
<dbReference type="InterPro" id="IPR011059">
    <property type="entry name" value="Metal-dep_hydrolase_composite"/>
</dbReference>
<dbReference type="STRING" id="1941349.STSP1_02395"/>
<dbReference type="EMBL" id="CP021023">
    <property type="protein sequence ID" value="ARN57969.1"/>
    <property type="molecule type" value="Genomic_DNA"/>
</dbReference>
<evidence type="ECO:0000256" key="4">
    <source>
        <dbReference type="ARBA" id="ARBA00022801"/>
    </source>
</evidence>
<comment type="function">
    <text evidence="1 6">Catalyzes the reversible cyclization of carbamoyl aspartate to dihydroorotate.</text>
</comment>
<dbReference type="AlphaFoldDB" id="A0A1W6LQB8"/>
<dbReference type="GO" id="GO:0004151">
    <property type="term" value="F:dihydroorotase activity"/>
    <property type="evidence" value="ECO:0007669"/>
    <property type="project" value="UniProtKB-UniRule"/>
</dbReference>
<dbReference type="CDD" id="cd01317">
    <property type="entry name" value="DHOase_IIa"/>
    <property type="match status" value="1"/>
</dbReference>
<proteinExistence type="inferred from homology"/>
<feature type="binding site" evidence="6">
    <location>
        <position position="70"/>
    </location>
    <ligand>
        <name>Zn(2+)</name>
        <dbReference type="ChEBI" id="CHEBI:29105"/>
        <label>1</label>
    </ligand>
</feature>
<reference evidence="9" key="1">
    <citation type="submission" date="2017-04" db="EMBL/GenBank/DDBJ databases">
        <title>Comparative genomics and description of representatives of a novel lineage of planctomycetes thriving in anoxic sediments.</title>
        <authorList>
            <person name="Spring S."/>
            <person name="Bunk B."/>
            <person name="Sproer C."/>
        </authorList>
    </citation>
    <scope>NUCLEOTIDE SEQUENCE [LARGE SCALE GENOMIC DNA]</scope>
    <source>
        <strain evidence="9">ST-PulAB-D4</strain>
    </source>
</reference>
<comment type="catalytic activity">
    <reaction evidence="6">
        <text>(S)-dihydroorotate + H2O = N-carbamoyl-L-aspartate + H(+)</text>
        <dbReference type="Rhea" id="RHEA:24296"/>
        <dbReference type="ChEBI" id="CHEBI:15377"/>
        <dbReference type="ChEBI" id="CHEBI:15378"/>
        <dbReference type="ChEBI" id="CHEBI:30864"/>
        <dbReference type="ChEBI" id="CHEBI:32814"/>
        <dbReference type="EC" id="3.5.2.3"/>
    </reaction>
</comment>
<dbReference type="Gene3D" id="2.30.40.10">
    <property type="entry name" value="Urease, subunit C, domain 1"/>
    <property type="match status" value="1"/>
</dbReference>
<dbReference type="KEGG" id="pbp:STSP1_02395"/>
<dbReference type="InterPro" id="IPR050138">
    <property type="entry name" value="DHOase/Allantoinase_Hydrolase"/>
</dbReference>
<dbReference type="Pfam" id="PF01979">
    <property type="entry name" value="Amidohydro_1"/>
    <property type="match status" value="1"/>
</dbReference>
<feature type="binding site" evidence="6">
    <location>
        <position position="286"/>
    </location>
    <ligand>
        <name>substrate</name>
    </ligand>
</feature>
<evidence type="ECO:0000256" key="1">
    <source>
        <dbReference type="ARBA" id="ARBA00002368"/>
    </source>
</evidence>
<protein>
    <recommendedName>
        <fullName evidence="6">Dihydroorotase</fullName>
        <shortName evidence="6">DHOase</shortName>
        <ecNumber evidence="6">3.5.2.3</ecNumber>
    </recommendedName>
</protein>
<dbReference type="RefSeq" id="WP_085756584.1">
    <property type="nucleotide sequence ID" value="NZ_CP021023.1"/>
</dbReference>
<dbReference type="Gene3D" id="3.20.20.140">
    <property type="entry name" value="Metal-dependent hydrolases"/>
    <property type="match status" value="1"/>
</dbReference>
<dbReference type="GO" id="GO:0005737">
    <property type="term" value="C:cytoplasm"/>
    <property type="evidence" value="ECO:0007669"/>
    <property type="project" value="TreeGrafter"/>
</dbReference>
<dbReference type="Proteomes" id="UP000193334">
    <property type="component" value="Chromosome"/>
</dbReference>
<feature type="binding site" evidence="6">
    <location>
        <begin position="331"/>
        <end position="332"/>
    </location>
    <ligand>
        <name>substrate</name>
    </ligand>
</feature>
<dbReference type="NCBIfam" id="TIGR00857">
    <property type="entry name" value="pyrC_multi"/>
    <property type="match status" value="1"/>
</dbReference>
<dbReference type="GO" id="GO:0006145">
    <property type="term" value="P:purine nucleobase catabolic process"/>
    <property type="evidence" value="ECO:0007669"/>
    <property type="project" value="TreeGrafter"/>
</dbReference>
<name>A0A1W6LQB8_9BACT</name>
<feature type="binding site" evidence="6">
    <location>
        <position position="240"/>
    </location>
    <ligand>
        <name>Zn(2+)</name>
        <dbReference type="ChEBI" id="CHEBI:29105"/>
        <label>2</label>
    </ligand>
</feature>
<feature type="binding site" evidence="6">
    <location>
        <position position="160"/>
    </location>
    <ligand>
        <name>Zn(2+)</name>
        <dbReference type="ChEBI" id="CHEBI:29105"/>
        <label>1</label>
    </ligand>
</feature>
<evidence type="ECO:0000256" key="2">
    <source>
        <dbReference type="ARBA" id="ARBA00010286"/>
    </source>
</evidence>
<dbReference type="InterPro" id="IPR002195">
    <property type="entry name" value="Dihydroorotase_CS"/>
</dbReference>
<evidence type="ECO:0000313" key="9">
    <source>
        <dbReference type="Proteomes" id="UP000193334"/>
    </source>
</evidence>
<dbReference type="SUPFAM" id="SSF51556">
    <property type="entry name" value="Metallo-dependent hydrolases"/>
    <property type="match status" value="1"/>
</dbReference>
<evidence type="ECO:0000256" key="6">
    <source>
        <dbReference type="HAMAP-Rule" id="MF_00220"/>
    </source>
</evidence>
<feature type="binding site" evidence="6">
    <location>
        <position position="160"/>
    </location>
    <ligand>
        <name>Zn(2+)</name>
        <dbReference type="ChEBI" id="CHEBI:29105"/>
        <label>2</label>
    </ligand>
</feature>
<feature type="binding site" evidence="6">
    <location>
        <position position="102"/>
    </location>
    <ligand>
        <name>substrate</name>
    </ligand>
</feature>
<keyword evidence="9" id="KW-1185">Reference proteome</keyword>
<dbReference type="UniPathway" id="UPA00070">
    <property type="reaction ID" value="UER00117"/>
</dbReference>
<evidence type="ECO:0000256" key="3">
    <source>
        <dbReference type="ARBA" id="ARBA00022723"/>
    </source>
</evidence>
<dbReference type="InterPro" id="IPR032466">
    <property type="entry name" value="Metal_Hydrolase"/>
</dbReference>
<evidence type="ECO:0000313" key="8">
    <source>
        <dbReference type="EMBL" id="ARN57969.1"/>
    </source>
</evidence>
<dbReference type="InterPro" id="IPR004722">
    <property type="entry name" value="DHOase"/>
</dbReference>
<feature type="domain" description="Amidohydrolase-related" evidence="7">
    <location>
        <begin position="59"/>
        <end position="430"/>
    </location>
</feature>
<keyword evidence="3 6" id="KW-0479">Metal-binding</keyword>
<dbReference type="PANTHER" id="PTHR43668:SF2">
    <property type="entry name" value="ALLANTOINASE"/>
    <property type="match status" value="1"/>
</dbReference>
<feature type="binding site" evidence="6">
    <location>
        <position position="68"/>
    </location>
    <ligand>
        <name>Zn(2+)</name>
        <dbReference type="ChEBI" id="CHEBI:29105"/>
        <label>1</label>
    </ligand>
</feature>
<evidence type="ECO:0000256" key="5">
    <source>
        <dbReference type="ARBA" id="ARBA00022975"/>
    </source>
</evidence>
<evidence type="ECO:0000259" key="7">
    <source>
        <dbReference type="Pfam" id="PF01979"/>
    </source>
</evidence>